<dbReference type="InterPro" id="IPR050486">
    <property type="entry name" value="Mannose-1P_guanyltransferase"/>
</dbReference>
<keyword evidence="4" id="KW-0396">Initiation factor</keyword>
<dbReference type="Proteomes" id="UP000193136">
    <property type="component" value="Unassembled WGS sequence"/>
</dbReference>
<dbReference type="InterPro" id="IPR018357">
    <property type="entry name" value="Hexapep_transf_CS"/>
</dbReference>
<dbReference type="EMBL" id="NAAD01000015">
    <property type="protein sequence ID" value="ORJ58566.1"/>
    <property type="molecule type" value="Genomic_DNA"/>
</dbReference>
<dbReference type="InterPro" id="IPR005845">
    <property type="entry name" value="A-D-PHexomutase_a/b/a-II"/>
</dbReference>
<dbReference type="InterPro" id="IPR016055">
    <property type="entry name" value="A-D-PHexomutase_a/b/a-I/II/III"/>
</dbReference>
<dbReference type="SUPFAM" id="SSF55957">
    <property type="entry name" value="Phosphoglucomutase, C-terminal domain"/>
    <property type="match status" value="1"/>
</dbReference>
<dbReference type="Gene3D" id="3.40.120.10">
    <property type="entry name" value="Alpha-D-Glucose-1,6-Bisphosphate, subunit A, domain 3"/>
    <property type="match status" value="3"/>
</dbReference>
<keyword evidence="3" id="KW-0963">Cytoplasm</keyword>
<dbReference type="Pfam" id="PF00483">
    <property type="entry name" value="NTP_transferase"/>
    <property type="match status" value="1"/>
</dbReference>
<dbReference type="InterPro" id="IPR056764">
    <property type="entry name" value="LbH_EIF2B3/5"/>
</dbReference>
<dbReference type="AlphaFoldDB" id="A0A1X0Y0B8"/>
<reference evidence="12 13" key="1">
    <citation type="submission" date="2017-03" db="EMBL/GenBank/DDBJ databases">
        <title>Genome sequence of Geothermobacter sp. EPR-M, Deep-Sea Iron Reducer.</title>
        <authorList>
            <person name="Tully B."/>
            <person name="Savalia P."/>
            <person name="Abuyen K."/>
            <person name="Baughan C."/>
            <person name="Romero E."/>
            <person name="Ronkowski C."/>
            <person name="Torres B."/>
            <person name="Tremblay J."/>
            <person name="Trujillo A."/>
            <person name="Tyler M."/>
            <person name="Perez-Rodriguez I."/>
            <person name="Amend J."/>
        </authorList>
    </citation>
    <scope>NUCLEOTIDE SEQUENCE [LARGE SCALE GENOMIC DNA]</scope>
    <source>
        <strain evidence="12 13">EPR-M</strain>
    </source>
</reference>
<dbReference type="GO" id="GO:0016868">
    <property type="term" value="F:intramolecular phosphotransferase activity"/>
    <property type="evidence" value="ECO:0007669"/>
    <property type="project" value="InterPro"/>
</dbReference>
<dbReference type="SUPFAM" id="SSF51161">
    <property type="entry name" value="Trimeric LpxA-like enzymes"/>
    <property type="match status" value="1"/>
</dbReference>
<dbReference type="CDD" id="cd04181">
    <property type="entry name" value="NTP_transferase"/>
    <property type="match status" value="1"/>
</dbReference>
<dbReference type="GO" id="GO:0005975">
    <property type="term" value="P:carbohydrate metabolic process"/>
    <property type="evidence" value="ECO:0007669"/>
    <property type="project" value="InterPro"/>
</dbReference>
<comment type="similarity">
    <text evidence="2">Belongs to the phosphohexose mutase family.</text>
</comment>
<comment type="subcellular location">
    <subcellularLocation>
        <location evidence="1">Cytoplasm</location>
        <location evidence="1">Cytosol</location>
    </subcellularLocation>
</comment>
<name>A0A1X0Y0B8_9BACT</name>
<dbReference type="Pfam" id="PF02879">
    <property type="entry name" value="PGM_PMM_II"/>
    <property type="match status" value="1"/>
</dbReference>
<evidence type="ECO:0000256" key="2">
    <source>
        <dbReference type="ARBA" id="ARBA00010231"/>
    </source>
</evidence>
<protein>
    <submittedName>
        <fullName evidence="12">Phosphoglucomutase</fullName>
    </submittedName>
</protein>
<accession>A0A1X0Y0B8</accession>
<evidence type="ECO:0000256" key="4">
    <source>
        <dbReference type="ARBA" id="ARBA00022540"/>
    </source>
</evidence>
<evidence type="ECO:0000313" key="12">
    <source>
        <dbReference type="EMBL" id="ORJ58566.1"/>
    </source>
</evidence>
<feature type="domain" description="EIF2B subunit epsilon/gamma LbH" evidence="11">
    <location>
        <begin position="266"/>
        <end position="351"/>
    </location>
</feature>
<feature type="domain" description="Alpha-D-phosphohexomutase alpha/beta/alpha" evidence="10">
    <location>
        <begin position="534"/>
        <end position="635"/>
    </location>
</feature>
<dbReference type="Gene3D" id="3.30.310.50">
    <property type="entry name" value="Alpha-D-phosphohexomutase, C-terminal domain"/>
    <property type="match status" value="1"/>
</dbReference>
<evidence type="ECO:0000256" key="5">
    <source>
        <dbReference type="ARBA" id="ARBA00022679"/>
    </source>
</evidence>
<dbReference type="Gene3D" id="3.90.550.10">
    <property type="entry name" value="Spore Coat Polysaccharide Biosynthesis Protein SpsA, Chain A"/>
    <property type="match status" value="1"/>
</dbReference>
<dbReference type="GO" id="GO:0016740">
    <property type="term" value="F:transferase activity"/>
    <property type="evidence" value="ECO:0007669"/>
    <property type="project" value="UniProtKB-KW"/>
</dbReference>
<keyword evidence="5" id="KW-0808">Transferase</keyword>
<dbReference type="Pfam" id="PF02878">
    <property type="entry name" value="PGM_PMM_I"/>
    <property type="match status" value="1"/>
</dbReference>
<organism evidence="12 13">
    <name type="scientific">Geothermobacter hydrogeniphilus</name>
    <dbReference type="NCBI Taxonomy" id="1969733"/>
    <lineage>
        <taxon>Bacteria</taxon>
        <taxon>Pseudomonadati</taxon>
        <taxon>Thermodesulfobacteriota</taxon>
        <taxon>Desulfuromonadia</taxon>
        <taxon>Desulfuromonadales</taxon>
        <taxon>Geothermobacteraceae</taxon>
        <taxon>Geothermobacter</taxon>
    </lineage>
</organism>
<evidence type="ECO:0000256" key="3">
    <source>
        <dbReference type="ARBA" id="ARBA00022490"/>
    </source>
</evidence>
<evidence type="ECO:0000259" key="9">
    <source>
        <dbReference type="Pfam" id="PF02878"/>
    </source>
</evidence>
<dbReference type="STRING" id="1969733.B5V00_12005"/>
<dbReference type="CDD" id="cd03356">
    <property type="entry name" value="LbH_G1P_AT_C_like"/>
    <property type="match status" value="1"/>
</dbReference>
<dbReference type="InterPro" id="IPR029044">
    <property type="entry name" value="Nucleotide-diphossugar_trans"/>
</dbReference>
<feature type="domain" description="Nucleotidyl transferase" evidence="8">
    <location>
        <begin position="2"/>
        <end position="232"/>
    </location>
</feature>
<evidence type="ECO:0000259" key="8">
    <source>
        <dbReference type="Pfam" id="PF00483"/>
    </source>
</evidence>
<keyword evidence="6" id="KW-0677">Repeat</keyword>
<evidence type="ECO:0000259" key="10">
    <source>
        <dbReference type="Pfam" id="PF02879"/>
    </source>
</evidence>
<dbReference type="InterPro" id="IPR011004">
    <property type="entry name" value="Trimer_LpxA-like_sf"/>
</dbReference>
<evidence type="ECO:0000256" key="7">
    <source>
        <dbReference type="ARBA" id="ARBA00022917"/>
    </source>
</evidence>
<sequence length="839" mass="93166">MKAVIMAGGFGTRIQPLSINLPKPMIPLANRPIMLHVIERLKAHGIDELILLLYHQPEIIKNYFRDGSEFGVHITYVTPLEDLGTAGAIKAAAKFLDQRFLVVCGDLLTDIDFDSVLRFHRQHQAIATIALKPVPDPFQYGMVITDQEGRISRFLEKPGPGEVFSDTVNTGIYVVEPQVLDFIPHSGPSDWSGDIFPAMLAAGVELFGCRVDGYWADIGNTDAYLEACADICSGRINVGLPGEPDAARPQFFAAEDSLIDDDARRQLEGLVVLGSNSQIRGRARVGNCIIGRNCIIEDGAELRDTVLWDNVFVRRKARITGAVLGHRVRIGEDVDIERQVVIGDETTIGDRALLKSAVRIWPRKRVESGATVTSNLIWGEKWRKTLFEGPLISGLTNIELTPEFTARLGAAFGSTLPRNTSVLAGRDTIRSSRMLKRSFVGGLLSAGINVHDIKMSSLPVMRRRLAASDEVGGVYFRQSPRDQASTEVIFYDAEGLEFSTAMARNVERIYYQENFRRVHHSEPGSILELPRIYDDYRKRFLQALNPHLLRQERPKVVIDLNHSPAGDLLPQLLSDLGCDVVELNSHVAEHGSGATPHQIEKAMRQLSDIVVSLKARAGFWIGPSGETLTIVDDQGKVLEHAESLTAITALVSRERRPGCLVMPVAAPRIVDDLAQQGNLDIRRCKADGRALIETALDEDAQLAASLDGRYAFTHFQANFDALFAVARILELLVSGKHRLSELRQAVHRRSYLNCQVPCSQKYKGGVMRRMSEDSAGRNASFIDGVKIEEPDAWALVLPDEYRPAIHIITEADDPERARQLLHHYQKKTTDWRDELAAES</sequence>
<evidence type="ECO:0000313" key="13">
    <source>
        <dbReference type="Proteomes" id="UP000193136"/>
    </source>
</evidence>
<keyword evidence="13" id="KW-1185">Reference proteome</keyword>
<dbReference type="SUPFAM" id="SSF53448">
    <property type="entry name" value="Nucleotide-diphospho-sugar transferases"/>
    <property type="match status" value="1"/>
</dbReference>
<dbReference type="CDD" id="cd05805">
    <property type="entry name" value="MPG1_transferase"/>
    <property type="match status" value="1"/>
</dbReference>
<keyword evidence="7" id="KW-0648">Protein biosynthesis</keyword>
<dbReference type="OrthoDB" id="9788272at2"/>
<evidence type="ECO:0000259" key="11">
    <source>
        <dbReference type="Pfam" id="PF25084"/>
    </source>
</evidence>
<feature type="domain" description="Alpha-D-phosphohexomutase alpha/beta/alpha" evidence="9">
    <location>
        <begin position="393"/>
        <end position="516"/>
    </location>
</feature>
<proteinExistence type="inferred from homology"/>
<dbReference type="InterPro" id="IPR005835">
    <property type="entry name" value="NTP_transferase_dom"/>
</dbReference>
<gene>
    <name evidence="12" type="ORF">B5V00_12005</name>
</gene>
<comment type="caution">
    <text evidence="12">The sequence shown here is derived from an EMBL/GenBank/DDBJ whole genome shotgun (WGS) entry which is preliminary data.</text>
</comment>
<dbReference type="PANTHER" id="PTHR22572">
    <property type="entry name" value="SUGAR-1-PHOSPHATE GUANYL TRANSFERASE"/>
    <property type="match status" value="1"/>
</dbReference>
<dbReference type="InterPro" id="IPR005844">
    <property type="entry name" value="A-D-PHexomutase_a/b/a-I"/>
</dbReference>
<dbReference type="Gene3D" id="2.160.10.10">
    <property type="entry name" value="Hexapeptide repeat proteins"/>
    <property type="match status" value="1"/>
</dbReference>
<dbReference type="PROSITE" id="PS00101">
    <property type="entry name" value="HEXAPEP_TRANSFERASES"/>
    <property type="match status" value="1"/>
</dbReference>
<dbReference type="InterPro" id="IPR036900">
    <property type="entry name" value="A-D-PHexomutase_C_sf"/>
</dbReference>
<dbReference type="SUPFAM" id="SSF53738">
    <property type="entry name" value="Phosphoglucomutase, first 3 domains"/>
    <property type="match status" value="2"/>
</dbReference>
<evidence type="ECO:0000256" key="6">
    <source>
        <dbReference type="ARBA" id="ARBA00022737"/>
    </source>
</evidence>
<evidence type="ECO:0000256" key="1">
    <source>
        <dbReference type="ARBA" id="ARBA00004514"/>
    </source>
</evidence>
<dbReference type="Pfam" id="PF25084">
    <property type="entry name" value="LbH_EIF2B"/>
    <property type="match status" value="1"/>
</dbReference>